<evidence type="ECO:0000313" key="1">
    <source>
        <dbReference type="EMBL" id="MBW0588293.1"/>
    </source>
</evidence>
<comment type="caution">
    <text evidence="1">The sequence shown here is derived from an EMBL/GenBank/DDBJ whole genome shotgun (WGS) entry which is preliminary data.</text>
</comment>
<protein>
    <submittedName>
        <fullName evidence="1">Uncharacterized protein</fullName>
    </submittedName>
</protein>
<evidence type="ECO:0000313" key="2">
    <source>
        <dbReference type="Proteomes" id="UP000765509"/>
    </source>
</evidence>
<organism evidence="1 2">
    <name type="scientific">Austropuccinia psidii MF-1</name>
    <dbReference type="NCBI Taxonomy" id="1389203"/>
    <lineage>
        <taxon>Eukaryota</taxon>
        <taxon>Fungi</taxon>
        <taxon>Dikarya</taxon>
        <taxon>Basidiomycota</taxon>
        <taxon>Pucciniomycotina</taxon>
        <taxon>Pucciniomycetes</taxon>
        <taxon>Pucciniales</taxon>
        <taxon>Sphaerophragmiaceae</taxon>
        <taxon>Austropuccinia</taxon>
    </lineage>
</organism>
<accession>A0A9Q3KVF7</accession>
<sequence>MVLGKTINCPFKYQHEVLGKAINCPPKYQQEIKKRSTKEICGPWKDHKMHSQTINNNQEKVTNGPWQDHKLHIENLNKDSKYKKNQQMVIGTTTKLPTKILYQDSK</sequence>
<dbReference type="EMBL" id="AVOT02130019">
    <property type="protein sequence ID" value="MBW0588293.1"/>
    <property type="molecule type" value="Genomic_DNA"/>
</dbReference>
<dbReference type="Proteomes" id="UP000765509">
    <property type="component" value="Unassembled WGS sequence"/>
</dbReference>
<proteinExistence type="predicted"/>
<keyword evidence="2" id="KW-1185">Reference proteome</keyword>
<reference evidence="1" key="1">
    <citation type="submission" date="2021-03" db="EMBL/GenBank/DDBJ databases">
        <title>Draft genome sequence of rust myrtle Austropuccinia psidii MF-1, a brazilian biotype.</title>
        <authorList>
            <person name="Quecine M.C."/>
            <person name="Pachon D.M.R."/>
            <person name="Bonatelli M.L."/>
            <person name="Correr F.H."/>
            <person name="Franceschini L.M."/>
            <person name="Leite T.F."/>
            <person name="Margarido G.R.A."/>
            <person name="Almeida C.A."/>
            <person name="Ferrarezi J.A."/>
            <person name="Labate C.A."/>
        </authorList>
    </citation>
    <scope>NUCLEOTIDE SEQUENCE</scope>
    <source>
        <strain evidence="1">MF-1</strain>
    </source>
</reference>
<name>A0A9Q3KVF7_9BASI</name>
<gene>
    <name evidence="1" type="ORF">O181_128008</name>
</gene>
<dbReference type="AlphaFoldDB" id="A0A9Q3KVF7"/>